<proteinExistence type="predicted"/>
<evidence type="ECO:0008006" key="3">
    <source>
        <dbReference type="Google" id="ProtNLM"/>
    </source>
</evidence>
<dbReference type="EMBL" id="CAKLDI010000002">
    <property type="protein sequence ID" value="CAH0535534.1"/>
    <property type="molecule type" value="Genomic_DNA"/>
</dbReference>
<sequence length="238" mass="26438">MFLDSYFTDHGDAVSISKQQASDFAKFVAHDFNPIHDPDAKRFCVPGDLLFAIITSKIGLRKSMNIAFSGMVTEEKPLRFARSEAEHLVVTDDAEKTYLKLSYDAEKNCDLSVIEPLVTSYVQFSGKNFPHILVPLMEKQGVMLNVQRPLVMYESMALSLDTLELNAPVVTLADSKIEVNGKRGSSTLYFDIVDQGKVVGSGKKHMLLSGLIPYEQQGIDDLVAAYELRKQQLGLKTA</sequence>
<gene>
    <name evidence="1" type="ORF">VST7929_03102</name>
</gene>
<organism evidence="1 2">
    <name type="scientific">Vibrio stylophorae</name>
    <dbReference type="NCBI Taxonomy" id="659351"/>
    <lineage>
        <taxon>Bacteria</taxon>
        <taxon>Pseudomonadati</taxon>
        <taxon>Pseudomonadota</taxon>
        <taxon>Gammaproteobacteria</taxon>
        <taxon>Vibrionales</taxon>
        <taxon>Vibrionaceae</taxon>
        <taxon>Vibrio</taxon>
    </lineage>
</organism>
<protein>
    <recommendedName>
        <fullName evidence="3">DUF3581 domain-containing protein</fullName>
    </recommendedName>
</protein>
<evidence type="ECO:0000313" key="1">
    <source>
        <dbReference type="EMBL" id="CAH0535534.1"/>
    </source>
</evidence>
<evidence type="ECO:0000313" key="2">
    <source>
        <dbReference type="Proteomes" id="UP000838672"/>
    </source>
</evidence>
<accession>A0ABN8DZ39</accession>
<dbReference type="Proteomes" id="UP000838672">
    <property type="component" value="Unassembled WGS sequence"/>
</dbReference>
<dbReference type="InterPro" id="IPR021974">
    <property type="entry name" value="DUF3581"/>
</dbReference>
<reference evidence="1" key="1">
    <citation type="submission" date="2021-11" db="EMBL/GenBank/DDBJ databases">
        <authorList>
            <person name="Rodrigo-Torres L."/>
            <person name="Arahal R. D."/>
            <person name="Lucena T."/>
        </authorList>
    </citation>
    <scope>NUCLEOTIDE SEQUENCE</scope>
    <source>
        <strain evidence="1">CECT 7929</strain>
    </source>
</reference>
<name>A0ABN8DZ39_9VIBR</name>
<dbReference type="Pfam" id="PF12119">
    <property type="entry name" value="DUF3581"/>
    <property type="match status" value="1"/>
</dbReference>
<dbReference type="RefSeq" id="WP_237468448.1">
    <property type="nucleotide sequence ID" value="NZ_CAKLDI010000002.1"/>
</dbReference>
<comment type="caution">
    <text evidence="1">The sequence shown here is derived from an EMBL/GenBank/DDBJ whole genome shotgun (WGS) entry which is preliminary data.</text>
</comment>
<keyword evidence="2" id="KW-1185">Reference proteome</keyword>